<gene>
    <name evidence="2" type="ORF">L596_024194</name>
</gene>
<evidence type="ECO:0000256" key="1">
    <source>
        <dbReference type="SAM" id="SignalP"/>
    </source>
</evidence>
<dbReference type="STRING" id="34508.A0A4U5MG14"/>
<feature type="signal peptide" evidence="1">
    <location>
        <begin position="1"/>
        <end position="17"/>
    </location>
</feature>
<dbReference type="EMBL" id="AZBU02000008">
    <property type="protein sequence ID" value="TKR68178.1"/>
    <property type="molecule type" value="Genomic_DNA"/>
</dbReference>
<reference evidence="2 3" key="1">
    <citation type="journal article" date="2015" name="Genome Biol.">
        <title>Comparative genomics of Steinernema reveals deeply conserved gene regulatory networks.</title>
        <authorList>
            <person name="Dillman A.R."/>
            <person name="Macchietto M."/>
            <person name="Porter C.F."/>
            <person name="Rogers A."/>
            <person name="Williams B."/>
            <person name="Antoshechkin I."/>
            <person name="Lee M.M."/>
            <person name="Goodwin Z."/>
            <person name="Lu X."/>
            <person name="Lewis E.E."/>
            <person name="Goodrich-Blair H."/>
            <person name="Stock S.P."/>
            <person name="Adams B.J."/>
            <person name="Sternberg P.W."/>
            <person name="Mortazavi A."/>
        </authorList>
    </citation>
    <scope>NUCLEOTIDE SEQUENCE [LARGE SCALE GENOMIC DNA]</scope>
    <source>
        <strain evidence="2 3">ALL</strain>
    </source>
</reference>
<evidence type="ECO:0000313" key="3">
    <source>
        <dbReference type="Proteomes" id="UP000298663"/>
    </source>
</evidence>
<dbReference type="AlphaFoldDB" id="A0A4U5MG14"/>
<comment type="caution">
    <text evidence="2">The sequence shown here is derived from an EMBL/GenBank/DDBJ whole genome shotgun (WGS) entry which is preliminary data.</text>
</comment>
<dbReference type="PANTHER" id="PTHR34311">
    <property type="entry name" value="PROTEIN CBG21698-RELATED"/>
    <property type="match status" value="1"/>
</dbReference>
<dbReference type="PANTHER" id="PTHR34311:SF2">
    <property type="entry name" value="CONJUGAL TRANSFER PROTEIN TRAN"/>
    <property type="match status" value="1"/>
</dbReference>
<feature type="chain" id="PRO_5020451597" description="C-type lectin domain-containing protein" evidence="1">
    <location>
        <begin position="18"/>
        <end position="240"/>
    </location>
</feature>
<dbReference type="OrthoDB" id="5804428at2759"/>
<protein>
    <recommendedName>
        <fullName evidence="4">C-type lectin domain-containing protein</fullName>
    </recommendedName>
</protein>
<evidence type="ECO:0008006" key="4">
    <source>
        <dbReference type="Google" id="ProtNLM"/>
    </source>
</evidence>
<sequence>MLRTIVVFAVLVEVAHGLFEIPAQFMTEEELMAKYPLDNKDIQAVQCDDIIFQHVQQAFNVKLNINANYTWKDSALLLYNIDRLLKNTDFQNYINVCQARQGFYGGLGANYFACVNRYYLLGKPGATWTNVMQYIQLFAKLDFICNAGFEVAQPNWPCITSTEGKNLTEINACKNAFISTGTSDHWQHLCDGRYLPQYAGCVQNVFQQTCDNEVGWLACEDIRVEFRRDCFGSDFRCHPN</sequence>
<accession>A0A4U5MG14</accession>
<name>A0A4U5MG14_STECR</name>
<dbReference type="Proteomes" id="UP000298663">
    <property type="component" value="Unassembled WGS sequence"/>
</dbReference>
<reference evidence="2 3" key="2">
    <citation type="journal article" date="2019" name="G3 (Bethesda)">
        <title>Hybrid Assembly of the Genome of the Entomopathogenic Nematode Steinernema carpocapsae Identifies the X-Chromosome.</title>
        <authorList>
            <person name="Serra L."/>
            <person name="Macchietto M."/>
            <person name="Macias-Munoz A."/>
            <person name="McGill C.J."/>
            <person name="Rodriguez I.M."/>
            <person name="Rodriguez B."/>
            <person name="Murad R."/>
            <person name="Mortazavi A."/>
        </authorList>
    </citation>
    <scope>NUCLEOTIDE SEQUENCE [LARGE SCALE GENOMIC DNA]</scope>
    <source>
        <strain evidence="2 3">ALL</strain>
    </source>
</reference>
<organism evidence="2 3">
    <name type="scientific">Steinernema carpocapsae</name>
    <name type="common">Entomopathogenic nematode</name>
    <dbReference type="NCBI Taxonomy" id="34508"/>
    <lineage>
        <taxon>Eukaryota</taxon>
        <taxon>Metazoa</taxon>
        <taxon>Ecdysozoa</taxon>
        <taxon>Nematoda</taxon>
        <taxon>Chromadorea</taxon>
        <taxon>Rhabditida</taxon>
        <taxon>Tylenchina</taxon>
        <taxon>Panagrolaimomorpha</taxon>
        <taxon>Strongyloidoidea</taxon>
        <taxon>Steinernematidae</taxon>
        <taxon>Steinernema</taxon>
    </lineage>
</organism>
<proteinExistence type="predicted"/>
<keyword evidence="1" id="KW-0732">Signal</keyword>
<evidence type="ECO:0000313" key="2">
    <source>
        <dbReference type="EMBL" id="TKR68178.1"/>
    </source>
</evidence>
<keyword evidence="3" id="KW-1185">Reference proteome</keyword>